<dbReference type="FunCoup" id="A0A2K1KHE9">
    <property type="interactions" value="391"/>
</dbReference>
<dbReference type="PROSITE" id="PS51032">
    <property type="entry name" value="AP2_ERF"/>
    <property type="match status" value="1"/>
</dbReference>
<feature type="region of interest" description="Disordered" evidence="8">
    <location>
        <begin position="1"/>
        <end position="55"/>
    </location>
</feature>
<reference evidence="10 12" key="2">
    <citation type="journal article" date="2018" name="Plant J.">
        <title>The Physcomitrella patens chromosome-scale assembly reveals moss genome structure and evolution.</title>
        <authorList>
            <person name="Lang D."/>
            <person name="Ullrich K.K."/>
            <person name="Murat F."/>
            <person name="Fuchs J."/>
            <person name="Jenkins J."/>
            <person name="Haas F.B."/>
            <person name="Piednoel M."/>
            <person name="Gundlach H."/>
            <person name="Van Bel M."/>
            <person name="Meyberg R."/>
            <person name="Vives C."/>
            <person name="Morata J."/>
            <person name="Symeonidi A."/>
            <person name="Hiss M."/>
            <person name="Muchero W."/>
            <person name="Kamisugi Y."/>
            <person name="Saleh O."/>
            <person name="Blanc G."/>
            <person name="Decker E.L."/>
            <person name="van Gessel N."/>
            <person name="Grimwood J."/>
            <person name="Hayes R.D."/>
            <person name="Graham S.W."/>
            <person name="Gunter L.E."/>
            <person name="McDaniel S.F."/>
            <person name="Hoernstein S.N.W."/>
            <person name="Larsson A."/>
            <person name="Li F.W."/>
            <person name="Perroud P.F."/>
            <person name="Phillips J."/>
            <person name="Ranjan P."/>
            <person name="Rokshar D.S."/>
            <person name="Rothfels C.J."/>
            <person name="Schneider L."/>
            <person name="Shu S."/>
            <person name="Stevenson D.W."/>
            <person name="Thummler F."/>
            <person name="Tillich M."/>
            <person name="Villarreal Aguilar J.C."/>
            <person name="Widiez T."/>
            <person name="Wong G.K."/>
            <person name="Wymore A."/>
            <person name="Zhang Y."/>
            <person name="Zimmer A.D."/>
            <person name="Quatrano R.S."/>
            <person name="Mayer K.F.X."/>
            <person name="Goodstein D."/>
            <person name="Casacuberta J.M."/>
            <person name="Vandepoele K."/>
            <person name="Reski R."/>
            <person name="Cuming A.C."/>
            <person name="Tuskan G.A."/>
            <person name="Maumus F."/>
            <person name="Salse J."/>
            <person name="Schmutz J."/>
            <person name="Rensing S.A."/>
        </authorList>
    </citation>
    <scope>NUCLEOTIDE SEQUENCE [LARGE SCALE GENOMIC DNA]</scope>
    <source>
        <strain evidence="11 12">cv. Gransden 2004</strain>
    </source>
</reference>
<feature type="compositionally biased region" description="Polar residues" evidence="8">
    <location>
        <begin position="151"/>
        <end position="188"/>
    </location>
</feature>
<dbReference type="GO" id="GO:0003677">
    <property type="term" value="F:DNA binding"/>
    <property type="evidence" value="ECO:0007669"/>
    <property type="project" value="UniProtKB-KW"/>
</dbReference>
<reference evidence="11" key="3">
    <citation type="submission" date="2020-12" db="UniProtKB">
        <authorList>
            <consortium name="EnsemblPlants"/>
        </authorList>
    </citation>
    <scope>IDENTIFICATION</scope>
</reference>
<dbReference type="EMBL" id="ABEU02000006">
    <property type="protein sequence ID" value="PNR53206.1"/>
    <property type="molecule type" value="Genomic_DNA"/>
</dbReference>
<evidence type="ECO:0000256" key="5">
    <source>
        <dbReference type="ARBA" id="ARBA00023163"/>
    </source>
</evidence>
<dbReference type="RefSeq" id="XP_024377678.1">
    <property type="nucleotide sequence ID" value="XM_024521910.2"/>
</dbReference>
<dbReference type="EnsemblPlants" id="Pp3c6_28290V3.2">
    <property type="protein sequence ID" value="PAC:32978169.CDS.1"/>
    <property type="gene ID" value="Pp3c6_28290"/>
</dbReference>
<dbReference type="InterPro" id="IPR036955">
    <property type="entry name" value="AP2/ERF_dom_sf"/>
</dbReference>
<keyword evidence="12" id="KW-1185">Reference proteome</keyword>
<sequence length="277" mass="29908">MVEKAPDPQPLSAKRARVLLAPRMAPTSVSKKPSQGKQIHNTTSTSTSPPGSGKVYKGVRMRAWGKWVSEIREPNKRSRIWLGSFPTAEMAAKAYDAAVVCLRGPSAPLNFPDTPPSDLPLCSTPRDVQAAAAAAAAACPPLLNQLHAGATRTTSPSPQENIIDSNSLHPHQFYSSSSPPDTASQQSSAHFTFPVLESKSIATDMEDWINAELGYFEPLDADALAYLSELMLPSDVVTPVMDSIAFHDDPPSESHPPGSDTSDDHNDQFHHNLWSFT</sequence>
<dbReference type="PRINTS" id="PR00367">
    <property type="entry name" value="ETHRSPELEMNT"/>
</dbReference>
<comment type="subcellular location">
    <subcellularLocation>
        <location evidence="1">Nucleus</location>
    </subcellularLocation>
</comment>
<evidence type="ECO:0000256" key="1">
    <source>
        <dbReference type="ARBA" id="ARBA00004123"/>
    </source>
</evidence>
<evidence type="ECO:0000256" key="4">
    <source>
        <dbReference type="ARBA" id="ARBA00023159"/>
    </source>
</evidence>
<dbReference type="GeneID" id="112283334"/>
<dbReference type="PANTHER" id="PTHR31985:SF273">
    <property type="entry name" value="ETHYLENE-RESPONSIVE TRANSCRIPTION FACTOR ERF017"/>
    <property type="match status" value="1"/>
</dbReference>
<keyword evidence="2" id="KW-0805">Transcription regulation</keyword>
<keyword evidence="5" id="KW-0804">Transcription</keyword>
<evidence type="ECO:0000256" key="6">
    <source>
        <dbReference type="ARBA" id="ARBA00023242"/>
    </source>
</evidence>
<feature type="region of interest" description="Disordered" evidence="8">
    <location>
        <begin position="243"/>
        <end position="267"/>
    </location>
</feature>
<evidence type="ECO:0000256" key="3">
    <source>
        <dbReference type="ARBA" id="ARBA00023125"/>
    </source>
</evidence>
<dbReference type="InterPro" id="IPR051032">
    <property type="entry name" value="AP2/ERF_TF_ERF_subfamily"/>
</dbReference>
<keyword evidence="3" id="KW-0238">DNA-binding</keyword>
<dbReference type="AlphaFoldDB" id="A0A2K1KHE9"/>
<dbReference type="FunFam" id="3.30.730.10:FF:000001">
    <property type="entry name" value="Ethylene-responsive transcription factor 2"/>
    <property type="match status" value="1"/>
</dbReference>
<dbReference type="PaxDb" id="3218-PP1S117_23V6.1"/>
<dbReference type="CDD" id="cd00018">
    <property type="entry name" value="AP2"/>
    <property type="match status" value="1"/>
</dbReference>
<dbReference type="InterPro" id="IPR016177">
    <property type="entry name" value="DNA-bd_dom_sf"/>
</dbReference>
<dbReference type="Gramene" id="Pp3c6_28290V3.2">
    <property type="protein sequence ID" value="PAC:32978169.CDS.1"/>
    <property type="gene ID" value="Pp3c6_28290"/>
</dbReference>
<keyword evidence="4" id="KW-0010">Activator</keyword>
<evidence type="ECO:0000313" key="10">
    <source>
        <dbReference type="EMBL" id="PNR53206.1"/>
    </source>
</evidence>
<dbReference type="InterPro" id="IPR001471">
    <property type="entry name" value="AP2/ERF_dom"/>
</dbReference>
<dbReference type="KEGG" id="ppp:112283334"/>
<feature type="compositionally biased region" description="Low complexity" evidence="8">
    <location>
        <begin position="42"/>
        <end position="53"/>
    </location>
</feature>
<dbReference type="OMA" id="NTARNTD"/>
<evidence type="ECO:0000313" key="11">
    <source>
        <dbReference type="EnsemblPlants" id="PAC:32978168.CDS.1"/>
    </source>
</evidence>
<dbReference type="GO" id="GO:0003700">
    <property type="term" value="F:DNA-binding transcription factor activity"/>
    <property type="evidence" value="ECO:0007669"/>
    <property type="project" value="InterPro"/>
</dbReference>
<evidence type="ECO:0000256" key="7">
    <source>
        <dbReference type="ARBA" id="ARBA00024343"/>
    </source>
</evidence>
<accession>A0A2K1KHE9</accession>
<dbReference type="Proteomes" id="UP000006727">
    <property type="component" value="Chromosome 6"/>
</dbReference>
<proteinExistence type="inferred from homology"/>
<dbReference type="PANTHER" id="PTHR31985">
    <property type="entry name" value="ETHYLENE-RESPONSIVE TRANSCRIPTION FACTOR ERF042-RELATED"/>
    <property type="match status" value="1"/>
</dbReference>
<dbReference type="GO" id="GO:0005634">
    <property type="term" value="C:nucleus"/>
    <property type="evidence" value="ECO:0007669"/>
    <property type="project" value="UniProtKB-SubCell"/>
</dbReference>
<dbReference type="Pfam" id="PF00847">
    <property type="entry name" value="AP2"/>
    <property type="match status" value="1"/>
</dbReference>
<feature type="region of interest" description="Disordered" evidence="8">
    <location>
        <begin position="149"/>
        <end position="188"/>
    </location>
</feature>
<feature type="domain" description="AP2/ERF" evidence="9">
    <location>
        <begin position="55"/>
        <end position="112"/>
    </location>
</feature>
<name>A0A2K1KHE9_PHYPA</name>
<evidence type="ECO:0000256" key="2">
    <source>
        <dbReference type="ARBA" id="ARBA00023015"/>
    </source>
</evidence>
<feature type="compositionally biased region" description="Polar residues" evidence="8">
    <location>
        <begin position="27"/>
        <end position="41"/>
    </location>
</feature>
<dbReference type="EnsemblPlants" id="Pp3c6_28290V3.1">
    <property type="protein sequence ID" value="PAC:32978168.CDS.1"/>
    <property type="gene ID" value="Pp3c6_28290"/>
</dbReference>
<dbReference type="Gene3D" id="3.30.730.10">
    <property type="entry name" value="AP2/ERF domain"/>
    <property type="match status" value="1"/>
</dbReference>
<gene>
    <name evidence="11" type="primary">LOC112283334</name>
    <name evidence="10" type="ORF">PHYPA_009581</name>
</gene>
<dbReference type="SMART" id="SM00380">
    <property type="entry name" value="AP2"/>
    <property type="match status" value="1"/>
</dbReference>
<organism evidence="10">
    <name type="scientific">Physcomitrium patens</name>
    <name type="common">Spreading-leaved earth moss</name>
    <name type="synonym">Physcomitrella patens</name>
    <dbReference type="NCBI Taxonomy" id="3218"/>
    <lineage>
        <taxon>Eukaryota</taxon>
        <taxon>Viridiplantae</taxon>
        <taxon>Streptophyta</taxon>
        <taxon>Embryophyta</taxon>
        <taxon>Bryophyta</taxon>
        <taxon>Bryophytina</taxon>
        <taxon>Bryopsida</taxon>
        <taxon>Funariidae</taxon>
        <taxon>Funariales</taxon>
        <taxon>Funariaceae</taxon>
        <taxon>Physcomitrium</taxon>
    </lineage>
</organism>
<comment type="similarity">
    <text evidence="7">Belongs to the AP2/ERF transcription factor family. ERF subfamily.</text>
</comment>
<dbReference type="OrthoDB" id="49610at2759"/>
<dbReference type="SUPFAM" id="SSF54171">
    <property type="entry name" value="DNA-binding domain"/>
    <property type="match status" value="1"/>
</dbReference>
<reference evidence="10 12" key="1">
    <citation type="journal article" date="2008" name="Science">
        <title>The Physcomitrella genome reveals evolutionary insights into the conquest of land by plants.</title>
        <authorList>
            <person name="Rensing S."/>
            <person name="Lang D."/>
            <person name="Zimmer A."/>
            <person name="Terry A."/>
            <person name="Salamov A."/>
            <person name="Shapiro H."/>
            <person name="Nishiyama T."/>
            <person name="Perroud P.-F."/>
            <person name="Lindquist E."/>
            <person name="Kamisugi Y."/>
            <person name="Tanahashi T."/>
            <person name="Sakakibara K."/>
            <person name="Fujita T."/>
            <person name="Oishi K."/>
            <person name="Shin-I T."/>
            <person name="Kuroki Y."/>
            <person name="Toyoda A."/>
            <person name="Suzuki Y."/>
            <person name="Hashimoto A."/>
            <person name="Yamaguchi K."/>
            <person name="Sugano A."/>
            <person name="Kohara Y."/>
            <person name="Fujiyama A."/>
            <person name="Anterola A."/>
            <person name="Aoki S."/>
            <person name="Ashton N."/>
            <person name="Barbazuk W.B."/>
            <person name="Barker E."/>
            <person name="Bennetzen J."/>
            <person name="Bezanilla M."/>
            <person name="Blankenship R."/>
            <person name="Cho S.H."/>
            <person name="Dutcher S."/>
            <person name="Estelle M."/>
            <person name="Fawcett J.A."/>
            <person name="Gundlach H."/>
            <person name="Hanada K."/>
            <person name="Heyl A."/>
            <person name="Hicks K.A."/>
            <person name="Hugh J."/>
            <person name="Lohr M."/>
            <person name="Mayer K."/>
            <person name="Melkozernov A."/>
            <person name="Murata T."/>
            <person name="Nelson D."/>
            <person name="Pils B."/>
            <person name="Prigge M."/>
            <person name="Reiss B."/>
            <person name="Renner T."/>
            <person name="Rombauts S."/>
            <person name="Rushton P."/>
            <person name="Sanderfoot A."/>
            <person name="Schween G."/>
            <person name="Shiu S.-H."/>
            <person name="Stueber K."/>
            <person name="Theodoulou F.L."/>
            <person name="Tu H."/>
            <person name="Van de Peer Y."/>
            <person name="Verrier P.J."/>
            <person name="Waters E."/>
            <person name="Wood A."/>
            <person name="Yang L."/>
            <person name="Cove D."/>
            <person name="Cuming A."/>
            <person name="Hasebe M."/>
            <person name="Lucas S."/>
            <person name="Mishler D.B."/>
            <person name="Reski R."/>
            <person name="Grigoriev I."/>
            <person name="Quatrano R.S."/>
            <person name="Boore J.L."/>
        </authorList>
    </citation>
    <scope>NUCLEOTIDE SEQUENCE [LARGE SCALE GENOMIC DNA]</scope>
    <source>
        <strain evidence="11 12">cv. Gransden 2004</strain>
    </source>
</reference>
<keyword evidence="6" id="KW-0539">Nucleus</keyword>
<dbReference type="Gramene" id="Pp3c6_28290V3.1">
    <property type="protein sequence ID" value="PAC:32978168.CDS.1"/>
    <property type="gene ID" value="Pp3c6_28290"/>
</dbReference>
<evidence type="ECO:0000313" key="12">
    <source>
        <dbReference type="Proteomes" id="UP000006727"/>
    </source>
</evidence>
<protein>
    <recommendedName>
        <fullName evidence="9">AP2/ERF domain-containing protein</fullName>
    </recommendedName>
</protein>
<evidence type="ECO:0000259" key="9">
    <source>
        <dbReference type="PROSITE" id="PS51032"/>
    </source>
</evidence>
<evidence type="ECO:0000256" key="8">
    <source>
        <dbReference type="SAM" id="MobiDB-lite"/>
    </source>
</evidence>